<accession>A0A1C7LS18</accession>
<evidence type="ECO:0000313" key="2">
    <source>
        <dbReference type="Proteomes" id="UP000092993"/>
    </source>
</evidence>
<reference evidence="1 2" key="1">
    <citation type="submission" date="2016-03" db="EMBL/GenBank/DDBJ databases">
        <title>Whole genome sequencing of Grifola frondosa 9006-11.</title>
        <authorList>
            <person name="Min B."/>
            <person name="Park H."/>
            <person name="Kim J.-G."/>
            <person name="Cho H."/>
            <person name="Oh Y.-L."/>
            <person name="Kong W.-S."/>
            <person name="Choi I.-G."/>
        </authorList>
    </citation>
    <scope>NUCLEOTIDE SEQUENCE [LARGE SCALE GENOMIC DNA]</scope>
    <source>
        <strain evidence="1 2">9006-11</strain>
    </source>
</reference>
<name>A0A1C7LS18_GRIFR</name>
<dbReference type="Proteomes" id="UP000092993">
    <property type="component" value="Unassembled WGS sequence"/>
</dbReference>
<sequence length="331" mass="37220">MSFMKHVEEPATMLAFQVSHNSSVYNLQQVVHEWGQKFLRCDPGELMLYKLRQPEPIDPLSTLRKRLSWQEPSLSDSDLLTPDQRVYDCLPEGSPPGRVSILVGVAIGPTKKRLRRGSDSVDSHPDVKRLKVVDDRITAVEQGVLAKDPSSAAQYMHLSSEQHKYPIKNGRPVDQIGPPLAIYHPVFAKFKGLSTDQKIKPSATEYALVHELLAIAAYIHSEYDDMDARFERMEPILRKLLGDTSAHEIGLYRTTNGICLLTETRSSSAAALSAVIEIRNEVGTDQCDASVKGGMSYRKYWVHEMVWIPYLHVMDKSMLKILTIRADGAYS</sequence>
<keyword evidence="2" id="KW-1185">Reference proteome</keyword>
<protein>
    <submittedName>
        <fullName evidence="1">Uncharacterized protein</fullName>
    </submittedName>
</protein>
<dbReference type="STRING" id="5627.A0A1C7LS18"/>
<evidence type="ECO:0000313" key="1">
    <source>
        <dbReference type="EMBL" id="OBZ65584.1"/>
    </source>
</evidence>
<dbReference type="EMBL" id="LUGG01000043">
    <property type="protein sequence ID" value="OBZ65584.1"/>
    <property type="molecule type" value="Genomic_DNA"/>
</dbReference>
<dbReference type="AlphaFoldDB" id="A0A1C7LS18"/>
<gene>
    <name evidence="1" type="ORF">A0H81_14491</name>
</gene>
<proteinExistence type="predicted"/>
<dbReference type="OrthoDB" id="3270751at2759"/>
<comment type="caution">
    <text evidence="1">The sequence shown here is derived from an EMBL/GenBank/DDBJ whole genome shotgun (WGS) entry which is preliminary data.</text>
</comment>
<organism evidence="1 2">
    <name type="scientific">Grifola frondosa</name>
    <name type="common">Maitake</name>
    <name type="synonym">Polyporus frondosus</name>
    <dbReference type="NCBI Taxonomy" id="5627"/>
    <lineage>
        <taxon>Eukaryota</taxon>
        <taxon>Fungi</taxon>
        <taxon>Dikarya</taxon>
        <taxon>Basidiomycota</taxon>
        <taxon>Agaricomycotina</taxon>
        <taxon>Agaricomycetes</taxon>
        <taxon>Polyporales</taxon>
        <taxon>Grifolaceae</taxon>
        <taxon>Grifola</taxon>
    </lineage>
</organism>